<feature type="transmembrane region" description="Helical" evidence="2">
    <location>
        <begin position="51"/>
        <end position="69"/>
    </location>
</feature>
<evidence type="ECO:0000256" key="2">
    <source>
        <dbReference type="SAM" id="Phobius"/>
    </source>
</evidence>
<keyword evidence="2" id="KW-1133">Transmembrane helix</keyword>
<organism evidence="3 4">
    <name type="scientific">Colletotrichum tofieldiae</name>
    <dbReference type="NCBI Taxonomy" id="708197"/>
    <lineage>
        <taxon>Eukaryota</taxon>
        <taxon>Fungi</taxon>
        <taxon>Dikarya</taxon>
        <taxon>Ascomycota</taxon>
        <taxon>Pezizomycotina</taxon>
        <taxon>Sordariomycetes</taxon>
        <taxon>Hypocreomycetidae</taxon>
        <taxon>Glomerellales</taxon>
        <taxon>Glomerellaceae</taxon>
        <taxon>Colletotrichum</taxon>
        <taxon>Colletotrichum spaethianum species complex</taxon>
    </lineage>
</organism>
<dbReference type="AlphaFoldDB" id="A0A166ZCT2"/>
<proteinExistence type="predicted"/>
<reference evidence="3 4" key="1">
    <citation type="submission" date="2015-06" db="EMBL/GenBank/DDBJ databases">
        <title>Survival trade-offs in plant roots during colonization by closely related pathogenic and mutualistic fungi.</title>
        <authorList>
            <person name="Hacquard S."/>
            <person name="Kracher B."/>
            <person name="Hiruma K."/>
            <person name="Weinman A."/>
            <person name="Muench P."/>
            <person name="Garrido Oter R."/>
            <person name="Ver Loren van Themaat E."/>
            <person name="Dallerey J.-F."/>
            <person name="Damm U."/>
            <person name="Henrissat B."/>
            <person name="Lespinet O."/>
            <person name="Thon M."/>
            <person name="Kemen E."/>
            <person name="McHardy A.C."/>
            <person name="Schulze-Lefert P."/>
            <person name="O'Connell R.J."/>
        </authorList>
    </citation>
    <scope>NUCLEOTIDE SEQUENCE [LARGE SCALE GENOMIC DNA]</scope>
    <source>
        <strain evidence="3 4">0861</strain>
    </source>
</reference>
<feature type="non-terminal residue" evidence="3">
    <location>
        <position position="1"/>
    </location>
</feature>
<keyword evidence="2" id="KW-0472">Membrane</keyword>
<keyword evidence="2" id="KW-0812">Transmembrane</keyword>
<gene>
    <name evidence="3" type="ORF">CT0861_08974</name>
</gene>
<protein>
    <submittedName>
        <fullName evidence="3">Uncharacterized protein</fullName>
    </submittedName>
</protein>
<dbReference type="Proteomes" id="UP000076552">
    <property type="component" value="Unassembled WGS sequence"/>
</dbReference>
<evidence type="ECO:0000256" key="1">
    <source>
        <dbReference type="SAM" id="MobiDB-lite"/>
    </source>
</evidence>
<evidence type="ECO:0000313" key="3">
    <source>
        <dbReference type="EMBL" id="KZL78730.1"/>
    </source>
</evidence>
<dbReference type="EMBL" id="LFIV01000001">
    <property type="protein sequence ID" value="KZL78730.1"/>
    <property type="molecule type" value="Genomic_DNA"/>
</dbReference>
<evidence type="ECO:0000313" key="4">
    <source>
        <dbReference type="Proteomes" id="UP000076552"/>
    </source>
</evidence>
<name>A0A166ZCT2_9PEZI</name>
<feature type="compositionally biased region" description="Polar residues" evidence="1">
    <location>
        <begin position="83"/>
        <end position="96"/>
    </location>
</feature>
<feature type="region of interest" description="Disordered" evidence="1">
    <location>
        <begin position="77"/>
        <end position="151"/>
    </location>
</feature>
<keyword evidence="4" id="KW-1185">Reference proteome</keyword>
<comment type="caution">
    <text evidence="3">The sequence shown here is derived from an EMBL/GenBank/DDBJ whole genome shotgun (WGS) entry which is preliminary data.</text>
</comment>
<accession>A0A166ZCT2</accession>
<sequence>LLLSIKQTKKKSQRHNHNHLRIRKLLFVMGKNPLLQSQTPYSSVYKARRSGGCTLLIFVVFCVLVFSFFRNSRVYPHHDTHPSEPSQRPVGQQPEQADNHRELPSVEEIDAPGDRFYASDVLSELGKQAPDDSRPENTQPPQQHGDVSRDADFYASDALWKAEKEAKLKGSGKNS</sequence>